<keyword evidence="3 6" id="KW-0812">Transmembrane</keyword>
<reference evidence="7" key="1">
    <citation type="journal article" date="2014" name="Front. Microbiol.">
        <title>High frequency of phylogenetically diverse reductive dehalogenase-homologous genes in deep subseafloor sedimentary metagenomes.</title>
        <authorList>
            <person name="Kawai M."/>
            <person name="Futagami T."/>
            <person name="Toyoda A."/>
            <person name="Takaki Y."/>
            <person name="Nishi S."/>
            <person name="Hori S."/>
            <person name="Arai W."/>
            <person name="Tsubouchi T."/>
            <person name="Morono Y."/>
            <person name="Uchiyama I."/>
            <person name="Ito T."/>
            <person name="Fujiyama A."/>
            <person name="Inagaki F."/>
            <person name="Takami H."/>
        </authorList>
    </citation>
    <scope>NUCLEOTIDE SEQUENCE</scope>
    <source>
        <strain evidence="7">Expedition CK06-06</strain>
    </source>
</reference>
<dbReference type="GO" id="GO:0015209">
    <property type="term" value="F:cytosine transmembrane transporter activity"/>
    <property type="evidence" value="ECO:0007669"/>
    <property type="project" value="InterPro"/>
</dbReference>
<proteinExistence type="inferred from homology"/>
<evidence type="ECO:0000256" key="1">
    <source>
        <dbReference type="ARBA" id="ARBA00004141"/>
    </source>
</evidence>
<gene>
    <name evidence="7" type="ORF">S01H1_77622</name>
</gene>
<organism evidence="7">
    <name type="scientific">marine sediment metagenome</name>
    <dbReference type="NCBI Taxonomy" id="412755"/>
    <lineage>
        <taxon>unclassified sequences</taxon>
        <taxon>metagenomes</taxon>
        <taxon>ecological metagenomes</taxon>
    </lineage>
</organism>
<evidence type="ECO:0000256" key="4">
    <source>
        <dbReference type="ARBA" id="ARBA00022989"/>
    </source>
</evidence>
<feature type="transmembrane region" description="Helical" evidence="6">
    <location>
        <begin position="88"/>
        <end position="108"/>
    </location>
</feature>
<dbReference type="PANTHER" id="PTHR30569:SF0">
    <property type="entry name" value="CYTOSINE PERMEASE"/>
    <property type="match status" value="1"/>
</dbReference>
<keyword evidence="5 6" id="KW-0472">Membrane</keyword>
<dbReference type="InterPro" id="IPR001248">
    <property type="entry name" value="Pur-cyt_permease"/>
</dbReference>
<comment type="caution">
    <text evidence="7">The sequence shown here is derived from an EMBL/GenBank/DDBJ whole genome shotgun (WGS) entry which is preliminary data.</text>
</comment>
<name>X0YUM9_9ZZZZ</name>
<sequence length="144" mass="15744">MGYITGLVVILLGHVIGNTPLALGGLVGSKWGIPTMVSTRPAFGVRGSYIPASLNIFQLVGWTAVMVWIGGQAAATFTQGSTFYTPRFWIVVLGVVTTLWALVGYRFWKWLHRIAVTALVILCLVMTYVVLKEYGISKLLQIRG</sequence>
<dbReference type="PANTHER" id="PTHR30569">
    <property type="entry name" value="CYTOSINE TRANSPORTER CODB"/>
    <property type="match status" value="1"/>
</dbReference>
<feature type="transmembrane region" description="Helical" evidence="6">
    <location>
        <begin position="114"/>
        <end position="131"/>
    </location>
</feature>
<comment type="subcellular location">
    <subcellularLocation>
        <location evidence="1">Membrane</location>
        <topology evidence="1">Multi-pass membrane protein</topology>
    </subcellularLocation>
</comment>
<evidence type="ECO:0000256" key="5">
    <source>
        <dbReference type="ARBA" id="ARBA00023136"/>
    </source>
</evidence>
<dbReference type="AlphaFoldDB" id="X0YUM9"/>
<comment type="similarity">
    <text evidence="2">Belongs to the purine-cytosine permease (2.A.39) family.</text>
</comment>
<keyword evidence="4 6" id="KW-1133">Transmembrane helix</keyword>
<protein>
    <submittedName>
        <fullName evidence="7">Uncharacterized protein</fullName>
    </submittedName>
</protein>
<dbReference type="EMBL" id="BARS01052183">
    <property type="protein sequence ID" value="GAG52008.1"/>
    <property type="molecule type" value="Genomic_DNA"/>
</dbReference>
<feature type="transmembrane region" description="Helical" evidence="6">
    <location>
        <begin position="48"/>
        <end position="68"/>
    </location>
</feature>
<dbReference type="Gene3D" id="1.10.4160.10">
    <property type="entry name" value="Hydantoin permease"/>
    <property type="match status" value="1"/>
</dbReference>
<evidence type="ECO:0000256" key="6">
    <source>
        <dbReference type="SAM" id="Phobius"/>
    </source>
</evidence>
<dbReference type="Pfam" id="PF02133">
    <property type="entry name" value="Transp_cyt_pur"/>
    <property type="match status" value="1"/>
</dbReference>
<evidence type="ECO:0000256" key="3">
    <source>
        <dbReference type="ARBA" id="ARBA00022692"/>
    </source>
</evidence>
<evidence type="ECO:0000313" key="7">
    <source>
        <dbReference type="EMBL" id="GAG52008.1"/>
    </source>
</evidence>
<dbReference type="InterPro" id="IPR030191">
    <property type="entry name" value="CodB"/>
</dbReference>
<evidence type="ECO:0000256" key="2">
    <source>
        <dbReference type="ARBA" id="ARBA00008974"/>
    </source>
</evidence>
<dbReference type="GO" id="GO:0005886">
    <property type="term" value="C:plasma membrane"/>
    <property type="evidence" value="ECO:0007669"/>
    <property type="project" value="TreeGrafter"/>
</dbReference>
<feature type="non-terminal residue" evidence="7">
    <location>
        <position position="144"/>
    </location>
</feature>
<accession>X0YUM9</accession>